<dbReference type="InterPro" id="IPR037178">
    <property type="entry name" value="ColicinD_C_sf"/>
</dbReference>
<dbReference type="InterPro" id="IPR038233">
    <property type="entry name" value="Colicin_D/E5_nuclease"/>
</dbReference>
<dbReference type="AlphaFoldDB" id="A0A0U0YQ41"/>
<name>A0A0U0YQ41_9MYCO</name>
<dbReference type="RefSeq" id="WP_005071620.1">
    <property type="nucleotide sequence ID" value="NZ_CP014959.1"/>
</dbReference>
<accession>A0A0U0YQ41</accession>
<protein>
    <submittedName>
        <fullName evidence="2">Putative alanine and proline rich protein</fullName>
    </submittedName>
</protein>
<organism evidence="2 3">
    <name type="scientific">Mycobacteroides abscessus</name>
    <dbReference type="NCBI Taxonomy" id="36809"/>
    <lineage>
        <taxon>Bacteria</taxon>
        <taxon>Bacillati</taxon>
        <taxon>Actinomycetota</taxon>
        <taxon>Actinomycetes</taxon>
        <taxon>Mycobacteriales</taxon>
        <taxon>Mycobacteriaceae</taxon>
        <taxon>Mycobacteroides</taxon>
    </lineage>
</organism>
<proteinExistence type="predicted"/>
<dbReference type="Proteomes" id="UP000045782">
    <property type="component" value="Unassembled WGS sequence"/>
</dbReference>
<evidence type="ECO:0000313" key="3">
    <source>
        <dbReference type="Proteomes" id="UP000045782"/>
    </source>
</evidence>
<dbReference type="EMBL" id="CSWP01000003">
    <property type="protein sequence ID" value="CPV48478.1"/>
    <property type="molecule type" value="Genomic_DNA"/>
</dbReference>
<dbReference type="Gene3D" id="3.10.450.200">
    <property type="match status" value="1"/>
</dbReference>
<gene>
    <name evidence="2" type="ORF">ERS075579_02006</name>
</gene>
<dbReference type="Pfam" id="PF11429">
    <property type="entry name" value="Colicin_D"/>
    <property type="match status" value="1"/>
</dbReference>
<evidence type="ECO:0000313" key="2">
    <source>
        <dbReference type="EMBL" id="CPV48478.1"/>
    </source>
</evidence>
<dbReference type="SUPFAM" id="SSF102824">
    <property type="entry name" value="Colicin D/E5 nuclease domain"/>
    <property type="match status" value="1"/>
</dbReference>
<sequence length="434" mass="46351">MPTEIVYRNYFSIARDADDASKFLAQGASALTLALEGTDSMAGSDVAGKQWGAEYDEAAKSIIEGINSTTAALVSFSARLKQTAYNWGEADGLQGSLPGEERADEGQPTTVQAAAPPSSIGDSGTGLQGVIDLVGEIGIPIPNGDTGKLETAQSAWKNFANNDLRSAIDVLAAGRDTIVEDKSPEIDLIEAEFAEIQNSVIEIGKAVDVVGPSCGDFKATLDKLRQDIKDAVEQMLMEQAASVAVGIALSFVTAGIASAAGAGVAAWRVTKTAERIKNFIETVTTAARLSKTGRLAAEGVTALKSAMETLASKLPKALRPGKTKAPQPPKLQVTYKKSNLDKKFDSHARDMFGIEGNRNKENLEKFQKSIEGFLGDPANKRISVPDYHGQGPAVVTYNPVTRKMVMQRPNGEFWSCWEMTPEQYQGLLSGGRFW</sequence>
<dbReference type="InterPro" id="IPR024440">
    <property type="entry name" value="ColicinD_C"/>
</dbReference>
<reference evidence="2 3" key="1">
    <citation type="submission" date="2015-03" db="EMBL/GenBank/DDBJ databases">
        <authorList>
            <person name="Murphy D."/>
        </authorList>
    </citation>
    <scope>NUCLEOTIDE SEQUENCE [LARGE SCALE GENOMIC DNA]</scope>
    <source>
        <strain evidence="2 3">PAP088</strain>
    </source>
</reference>
<dbReference type="GO" id="GO:0004540">
    <property type="term" value="F:RNA nuclease activity"/>
    <property type="evidence" value="ECO:0007669"/>
    <property type="project" value="InterPro"/>
</dbReference>
<evidence type="ECO:0000259" key="1">
    <source>
        <dbReference type="Pfam" id="PF11429"/>
    </source>
</evidence>
<feature type="domain" description="Colicin D C-terminal" evidence="1">
    <location>
        <begin position="339"/>
        <end position="424"/>
    </location>
</feature>